<feature type="transmembrane region" description="Helical" evidence="1">
    <location>
        <begin position="50"/>
        <end position="69"/>
    </location>
</feature>
<dbReference type="AlphaFoldDB" id="A0A3N7I9Q3"/>
<keyword evidence="1" id="KW-0472">Membrane</keyword>
<dbReference type="EMBL" id="CM009308">
    <property type="protein sequence ID" value="RQP03775.1"/>
    <property type="molecule type" value="Genomic_DNA"/>
</dbReference>
<name>A0A3N7I9Q3_POPTR</name>
<reference evidence="2 3" key="1">
    <citation type="journal article" date="2006" name="Science">
        <title>The genome of black cottonwood, Populus trichocarpa (Torr. &amp; Gray).</title>
        <authorList>
            <person name="Tuskan G.A."/>
            <person name="Difazio S."/>
            <person name="Jansson S."/>
            <person name="Bohlmann J."/>
            <person name="Grigoriev I."/>
            <person name="Hellsten U."/>
            <person name="Putnam N."/>
            <person name="Ralph S."/>
            <person name="Rombauts S."/>
            <person name="Salamov A."/>
            <person name="Schein J."/>
            <person name="Sterck L."/>
            <person name="Aerts A."/>
            <person name="Bhalerao R.R."/>
            <person name="Bhalerao R.P."/>
            <person name="Blaudez D."/>
            <person name="Boerjan W."/>
            <person name="Brun A."/>
            <person name="Brunner A."/>
            <person name="Busov V."/>
            <person name="Campbell M."/>
            <person name="Carlson J."/>
            <person name="Chalot M."/>
            <person name="Chapman J."/>
            <person name="Chen G.L."/>
            <person name="Cooper D."/>
            <person name="Coutinho P.M."/>
            <person name="Couturier J."/>
            <person name="Covert S."/>
            <person name="Cronk Q."/>
            <person name="Cunningham R."/>
            <person name="Davis J."/>
            <person name="Degroeve S."/>
            <person name="Dejardin A."/>
            <person name="Depamphilis C."/>
            <person name="Detter J."/>
            <person name="Dirks B."/>
            <person name="Dubchak I."/>
            <person name="Duplessis S."/>
            <person name="Ehlting J."/>
            <person name="Ellis B."/>
            <person name="Gendler K."/>
            <person name="Goodstein D."/>
            <person name="Gribskov M."/>
            <person name="Grimwood J."/>
            <person name="Groover A."/>
            <person name="Gunter L."/>
            <person name="Hamberger B."/>
            <person name="Heinze B."/>
            <person name="Helariutta Y."/>
            <person name="Henrissat B."/>
            <person name="Holligan D."/>
            <person name="Holt R."/>
            <person name="Huang W."/>
            <person name="Islam-Faridi N."/>
            <person name="Jones S."/>
            <person name="Jones-Rhoades M."/>
            <person name="Jorgensen R."/>
            <person name="Joshi C."/>
            <person name="Kangasjarvi J."/>
            <person name="Karlsson J."/>
            <person name="Kelleher C."/>
            <person name="Kirkpatrick R."/>
            <person name="Kirst M."/>
            <person name="Kohler A."/>
            <person name="Kalluri U."/>
            <person name="Larimer F."/>
            <person name="Leebens-Mack J."/>
            <person name="Leple J.C."/>
            <person name="Locascio P."/>
            <person name="Lou Y."/>
            <person name="Lucas S."/>
            <person name="Martin F."/>
            <person name="Montanini B."/>
            <person name="Napoli C."/>
            <person name="Nelson D.R."/>
            <person name="Nelson C."/>
            <person name="Nieminen K."/>
            <person name="Nilsson O."/>
            <person name="Pereda V."/>
            <person name="Peter G."/>
            <person name="Philippe R."/>
            <person name="Pilate G."/>
            <person name="Poliakov A."/>
            <person name="Razumovskaya J."/>
            <person name="Richardson P."/>
            <person name="Rinaldi C."/>
            <person name="Ritland K."/>
            <person name="Rouze P."/>
            <person name="Ryaboy D."/>
            <person name="Schmutz J."/>
            <person name="Schrader J."/>
            <person name="Segerman B."/>
            <person name="Shin H."/>
            <person name="Siddiqui A."/>
            <person name="Sterky F."/>
            <person name="Terry A."/>
            <person name="Tsai C.J."/>
            <person name="Uberbacher E."/>
            <person name="Unneberg P."/>
            <person name="Vahala J."/>
            <person name="Wall K."/>
            <person name="Wessler S."/>
            <person name="Yang G."/>
            <person name="Yin T."/>
            <person name="Douglas C."/>
            <person name="Marra M."/>
            <person name="Sandberg G."/>
            <person name="Van de Peer Y."/>
            <person name="Rokhsar D."/>
        </authorList>
    </citation>
    <scope>NUCLEOTIDE SEQUENCE [LARGE SCALE GENOMIC DNA]</scope>
    <source>
        <strain evidence="3">cv. Nisqually</strain>
    </source>
</reference>
<organism evidence="2 3">
    <name type="scientific">Populus trichocarpa</name>
    <name type="common">Western balsam poplar</name>
    <name type="synonym">Populus balsamifera subsp. trichocarpa</name>
    <dbReference type="NCBI Taxonomy" id="3694"/>
    <lineage>
        <taxon>Eukaryota</taxon>
        <taxon>Viridiplantae</taxon>
        <taxon>Streptophyta</taxon>
        <taxon>Embryophyta</taxon>
        <taxon>Tracheophyta</taxon>
        <taxon>Spermatophyta</taxon>
        <taxon>Magnoliopsida</taxon>
        <taxon>eudicotyledons</taxon>
        <taxon>Gunneridae</taxon>
        <taxon>Pentapetalae</taxon>
        <taxon>rosids</taxon>
        <taxon>fabids</taxon>
        <taxon>Malpighiales</taxon>
        <taxon>Salicaceae</taxon>
        <taxon>Saliceae</taxon>
        <taxon>Populus</taxon>
    </lineage>
</organism>
<accession>A0A3N7I9Q3</accession>
<keyword evidence="1" id="KW-1133">Transmembrane helix</keyword>
<evidence type="ECO:0000313" key="2">
    <source>
        <dbReference type="EMBL" id="RQP03775.1"/>
    </source>
</evidence>
<dbReference type="InParanoid" id="A0A3N7I9Q3"/>
<keyword evidence="1" id="KW-0812">Transmembrane</keyword>
<keyword evidence="3" id="KW-1185">Reference proteome</keyword>
<evidence type="ECO:0000313" key="3">
    <source>
        <dbReference type="Proteomes" id="UP000006729"/>
    </source>
</evidence>
<dbReference type="PROSITE" id="PS51257">
    <property type="entry name" value="PROKAR_LIPOPROTEIN"/>
    <property type="match status" value="1"/>
</dbReference>
<sequence length="81" mass="9222">MMPPRLHLLHFTEVESPNARAKTPAVQCCSLASCTFFHGLSVSNQRLHLLFLKISLFFIRVCVFLLPLYTSSLFFENYGGN</sequence>
<proteinExistence type="predicted"/>
<protein>
    <submittedName>
        <fullName evidence="2">Uncharacterized protein</fullName>
    </submittedName>
</protein>
<gene>
    <name evidence="2" type="ORF">POPTR_019G115201</name>
</gene>
<evidence type="ECO:0000256" key="1">
    <source>
        <dbReference type="SAM" id="Phobius"/>
    </source>
</evidence>
<dbReference type="Proteomes" id="UP000006729">
    <property type="component" value="Chromosome 19"/>
</dbReference>